<evidence type="ECO:0000256" key="1">
    <source>
        <dbReference type="SAM" id="SignalP"/>
    </source>
</evidence>
<dbReference type="AlphaFoldDB" id="A0A4R7SWA9"/>
<dbReference type="OrthoDB" id="3748582at2"/>
<protein>
    <recommendedName>
        <fullName evidence="4">Small secreted protein</fullName>
    </recommendedName>
</protein>
<sequence>MRKVAALVAVVTLSVGTLTACSGGDYCSELQNYAEAVKGLDIKDKAAVDKMRGEAKKLSKSAPDDLKDDWKTVLDYADKAKDANGDTAKLTDLAKKDGEKIAAASQAIAKQAKDTCKVNIEG</sequence>
<dbReference type="EMBL" id="SOCE01000002">
    <property type="protein sequence ID" value="TDU83504.1"/>
    <property type="molecule type" value="Genomic_DNA"/>
</dbReference>
<name>A0A4R7SWA9_9ACTN</name>
<dbReference type="Proteomes" id="UP000295151">
    <property type="component" value="Unassembled WGS sequence"/>
</dbReference>
<keyword evidence="1" id="KW-0732">Signal</keyword>
<evidence type="ECO:0000313" key="2">
    <source>
        <dbReference type="EMBL" id="TDU83504.1"/>
    </source>
</evidence>
<organism evidence="2 3">
    <name type="scientific">Kribbella voronezhensis</name>
    <dbReference type="NCBI Taxonomy" id="2512212"/>
    <lineage>
        <taxon>Bacteria</taxon>
        <taxon>Bacillati</taxon>
        <taxon>Actinomycetota</taxon>
        <taxon>Actinomycetes</taxon>
        <taxon>Propionibacteriales</taxon>
        <taxon>Kribbellaceae</taxon>
        <taxon>Kribbella</taxon>
    </lineage>
</organism>
<comment type="caution">
    <text evidence="2">The sequence shown here is derived from an EMBL/GenBank/DDBJ whole genome shotgun (WGS) entry which is preliminary data.</text>
</comment>
<accession>A0A4R7SWA9</accession>
<reference evidence="2 3" key="1">
    <citation type="submission" date="2019-03" db="EMBL/GenBank/DDBJ databases">
        <title>Genomic Encyclopedia of Type Strains, Phase III (KMG-III): the genomes of soil and plant-associated and newly described type strains.</title>
        <authorList>
            <person name="Whitman W."/>
        </authorList>
    </citation>
    <scope>NUCLEOTIDE SEQUENCE [LARGE SCALE GENOMIC DNA]</scope>
    <source>
        <strain evidence="2 3">VKM Ac-2575</strain>
    </source>
</reference>
<dbReference type="PROSITE" id="PS51257">
    <property type="entry name" value="PROKAR_LIPOPROTEIN"/>
    <property type="match status" value="1"/>
</dbReference>
<evidence type="ECO:0000313" key="3">
    <source>
        <dbReference type="Proteomes" id="UP000295151"/>
    </source>
</evidence>
<feature type="signal peptide" evidence="1">
    <location>
        <begin position="1"/>
        <end position="20"/>
    </location>
</feature>
<gene>
    <name evidence="2" type="ORF">EV138_5968</name>
</gene>
<proteinExistence type="predicted"/>
<keyword evidence="3" id="KW-1185">Reference proteome</keyword>
<feature type="chain" id="PRO_5020589372" description="Small secreted protein" evidence="1">
    <location>
        <begin position="21"/>
        <end position="122"/>
    </location>
</feature>
<evidence type="ECO:0008006" key="4">
    <source>
        <dbReference type="Google" id="ProtNLM"/>
    </source>
</evidence>